<protein>
    <submittedName>
        <fullName evidence="3">Alpha/beta fold hydrolase</fullName>
    </submittedName>
</protein>
<dbReference type="RefSeq" id="WP_204864469.1">
    <property type="nucleotide sequence ID" value="NZ_JACJKH010000024.1"/>
</dbReference>
<dbReference type="InterPro" id="IPR000073">
    <property type="entry name" value="AB_hydrolase_1"/>
</dbReference>
<name>A0ABS2EJW6_9FIRM</name>
<keyword evidence="1" id="KW-0812">Transmembrane</keyword>
<dbReference type="PANTHER" id="PTHR46438">
    <property type="entry name" value="ALPHA/BETA-HYDROLASES SUPERFAMILY PROTEIN"/>
    <property type="match status" value="1"/>
</dbReference>
<keyword evidence="1" id="KW-1133">Transmembrane helix</keyword>
<feature type="transmembrane region" description="Helical" evidence="1">
    <location>
        <begin position="176"/>
        <end position="195"/>
    </location>
</feature>
<organism evidence="3 4">
    <name type="scientific">Drancourtella massiliensis</name>
    <dbReference type="NCBI Taxonomy" id="1632013"/>
    <lineage>
        <taxon>Bacteria</taxon>
        <taxon>Bacillati</taxon>
        <taxon>Bacillota</taxon>
        <taxon>Clostridia</taxon>
        <taxon>Eubacteriales</taxon>
        <taxon>Oscillospiraceae</taxon>
        <taxon>Drancourtella</taxon>
    </lineage>
</organism>
<keyword evidence="3" id="KW-0378">Hydrolase</keyword>
<dbReference type="InterPro" id="IPR029058">
    <property type="entry name" value="AB_hydrolase_fold"/>
</dbReference>
<gene>
    <name evidence="3" type="ORF">H6A32_12420</name>
</gene>
<sequence length="316" mass="36069">MKKKIRSFVILTALCAATIHIINRTIHHLSTLHNLLHKENESDYEWRFGKIHYRKCGTGKPLLLLHDLAPASSSVEWSHIVPLLSREHTVYTVDLLGCGQSDKPNLTYTNFLYVQMISDFVKHVVHAPVDVIATGASAPLVAMTATSSQELIDKMIFVNPQSLHELAKIPSKRSKLLYHFINMPLLGTFLYNILFCRRRIAAKSEEAFFDPAQIDELMVNTYYESAHLDHMHSRYLFASIRGNYTNVNLAPFLSRITHSIFIITGAENPLFNENASQYQKYLPSIEIVSMGETKAYPHIEKPEEFCEQVEILLDPK</sequence>
<dbReference type="GO" id="GO:0016787">
    <property type="term" value="F:hydrolase activity"/>
    <property type="evidence" value="ECO:0007669"/>
    <property type="project" value="UniProtKB-KW"/>
</dbReference>
<dbReference type="Pfam" id="PF00561">
    <property type="entry name" value="Abhydrolase_1"/>
    <property type="match status" value="1"/>
</dbReference>
<keyword evidence="1" id="KW-0472">Membrane</keyword>
<dbReference type="Gene3D" id="3.40.50.1820">
    <property type="entry name" value="alpha/beta hydrolase"/>
    <property type="match status" value="1"/>
</dbReference>
<keyword evidence="4" id="KW-1185">Reference proteome</keyword>
<evidence type="ECO:0000313" key="3">
    <source>
        <dbReference type="EMBL" id="MBM6745092.1"/>
    </source>
</evidence>
<proteinExistence type="predicted"/>
<dbReference type="SUPFAM" id="SSF53474">
    <property type="entry name" value="alpha/beta-Hydrolases"/>
    <property type="match status" value="1"/>
</dbReference>
<comment type="caution">
    <text evidence="3">The sequence shown here is derived from an EMBL/GenBank/DDBJ whole genome shotgun (WGS) entry which is preliminary data.</text>
</comment>
<evidence type="ECO:0000259" key="2">
    <source>
        <dbReference type="Pfam" id="PF00561"/>
    </source>
</evidence>
<dbReference type="Proteomes" id="UP000775686">
    <property type="component" value="Unassembled WGS sequence"/>
</dbReference>
<dbReference type="PANTHER" id="PTHR46438:SF2">
    <property type="entry name" value="ALPHA_BETA-HYDROLASES SUPERFAMILY PROTEIN"/>
    <property type="match status" value="1"/>
</dbReference>
<reference evidence="3 4" key="1">
    <citation type="journal article" date="2021" name="Sci. Rep.">
        <title>The distribution of antibiotic resistance genes in chicken gut microbiota commensals.</title>
        <authorList>
            <person name="Juricova H."/>
            <person name="Matiasovicova J."/>
            <person name="Kubasova T."/>
            <person name="Cejkova D."/>
            <person name="Rychlik I."/>
        </authorList>
    </citation>
    <scope>NUCLEOTIDE SEQUENCE [LARGE SCALE GENOMIC DNA]</scope>
    <source>
        <strain evidence="3 4">An770</strain>
    </source>
</reference>
<feature type="domain" description="AB hydrolase-1" evidence="2">
    <location>
        <begin position="61"/>
        <end position="300"/>
    </location>
</feature>
<accession>A0ABS2EJW6</accession>
<dbReference type="EMBL" id="JACJKH010000024">
    <property type="protein sequence ID" value="MBM6745092.1"/>
    <property type="molecule type" value="Genomic_DNA"/>
</dbReference>
<evidence type="ECO:0000313" key="4">
    <source>
        <dbReference type="Proteomes" id="UP000775686"/>
    </source>
</evidence>
<evidence type="ECO:0000256" key="1">
    <source>
        <dbReference type="SAM" id="Phobius"/>
    </source>
</evidence>